<feature type="domain" description="Phosphate acetyl/butaryl transferase" evidence="4">
    <location>
        <begin position="85"/>
        <end position="295"/>
    </location>
</feature>
<comment type="caution">
    <text evidence="5">The sequence shown here is derived from an EMBL/GenBank/DDBJ whole genome shotgun (WGS) entry which is preliminary data.</text>
</comment>
<dbReference type="Pfam" id="PF01515">
    <property type="entry name" value="PTA_PTB"/>
    <property type="match status" value="1"/>
</dbReference>
<name>A0A8J6M2A0_9FIRM</name>
<evidence type="ECO:0000313" key="5">
    <source>
        <dbReference type="EMBL" id="MBC5721325.1"/>
    </source>
</evidence>
<protein>
    <submittedName>
        <fullName evidence="5">Bifunctional enoyl-CoA hydratase/phosphate acetyltransferase</fullName>
    </submittedName>
</protein>
<dbReference type="Proteomes" id="UP000628736">
    <property type="component" value="Unassembled WGS sequence"/>
</dbReference>
<proteinExistence type="inferred from homology"/>
<evidence type="ECO:0000259" key="4">
    <source>
        <dbReference type="Pfam" id="PF01515"/>
    </source>
</evidence>
<dbReference type="GO" id="GO:0016746">
    <property type="term" value="F:acyltransferase activity"/>
    <property type="evidence" value="ECO:0007669"/>
    <property type="project" value="UniProtKB-KW"/>
</dbReference>
<gene>
    <name evidence="5" type="ORF">H8S11_00590</name>
</gene>
<dbReference type="PIRSF" id="PIRSF000428">
    <property type="entry name" value="P_Ac_trans"/>
    <property type="match status" value="1"/>
</dbReference>
<dbReference type="InterPro" id="IPR050500">
    <property type="entry name" value="Phos_Acetyltrans/Butyryltrans"/>
</dbReference>
<keyword evidence="3" id="KW-0012">Acyltransferase</keyword>
<dbReference type="SUPFAM" id="SSF53659">
    <property type="entry name" value="Isocitrate/Isopropylmalate dehydrogenase-like"/>
    <property type="match status" value="1"/>
</dbReference>
<dbReference type="InterPro" id="IPR012147">
    <property type="entry name" value="P_Ac_Bu_trans"/>
</dbReference>
<keyword evidence="6" id="KW-1185">Reference proteome</keyword>
<dbReference type="RefSeq" id="WP_186851835.1">
    <property type="nucleotide sequence ID" value="NZ_JACOPO010000001.1"/>
</dbReference>
<comment type="similarity">
    <text evidence="1">Belongs to the phosphate acetyltransferase and butyryltransferase family.</text>
</comment>
<keyword evidence="2" id="KW-0808">Transferase</keyword>
<dbReference type="InterPro" id="IPR002505">
    <property type="entry name" value="PTA_PTB"/>
</dbReference>
<evidence type="ECO:0000256" key="1">
    <source>
        <dbReference type="ARBA" id="ARBA00005656"/>
    </source>
</evidence>
<dbReference type="PANTHER" id="PTHR43356">
    <property type="entry name" value="PHOSPHATE ACETYLTRANSFERASE"/>
    <property type="match status" value="1"/>
</dbReference>
<organism evidence="5 6">
    <name type="scientific">Flintibacter hominis</name>
    <dbReference type="NCBI Taxonomy" id="2763048"/>
    <lineage>
        <taxon>Bacteria</taxon>
        <taxon>Bacillati</taxon>
        <taxon>Bacillota</taxon>
        <taxon>Clostridia</taxon>
        <taxon>Eubacteriales</taxon>
        <taxon>Flintibacter</taxon>
    </lineage>
</organism>
<dbReference type="EMBL" id="JACOPO010000001">
    <property type="protein sequence ID" value="MBC5721325.1"/>
    <property type="molecule type" value="Genomic_DNA"/>
</dbReference>
<evidence type="ECO:0000256" key="2">
    <source>
        <dbReference type="ARBA" id="ARBA00022679"/>
    </source>
</evidence>
<evidence type="ECO:0000256" key="3">
    <source>
        <dbReference type="ARBA" id="ARBA00023315"/>
    </source>
</evidence>
<dbReference type="NCBIfam" id="NF006045">
    <property type="entry name" value="PRK08190.1"/>
    <property type="match status" value="1"/>
</dbReference>
<sequence>MVISSFSALKSRLQHLSPREAVVAAAHDEHTLQAVFSARRDGLIRPILVGRRNEIRSIARSLGEELSPEQIVDAQDDLECAARSVALIREGKGDILIKGMLQTGTLLKAVVHRETGIRASQVMSHVAILDVPRYHKLLFITDGGMVVAPNLEQKGHILKNAVDFCRFLGYERPKAAALCAVETVNPAMPETGDALSLKEAGERGEFGPCIVEGPISLDLATDREAALVKGYHSPVAGDADILLVPAIAVGNVLGKALYGLAGGQMAGVVLGAAVPITINSRGATPEEKYYSILLCAAMD</sequence>
<reference evidence="5" key="1">
    <citation type="submission" date="2020-08" db="EMBL/GenBank/DDBJ databases">
        <title>Genome public.</title>
        <authorList>
            <person name="Liu C."/>
            <person name="Sun Q."/>
        </authorList>
    </citation>
    <scope>NUCLEOTIDE SEQUENCE</scope>
    <source>
        <strain evidence="5">NSJ-23</strain>
    </source>
</reference>
<dbReference type="AlphaFoldDB" id="A0A8J6M2A0"/>
<dbReference type="Gene3D" id="3.40.718.10">
    <property type="entry name" value="Isopropylmalate Dehydrogenase"/>
    <property type="match status" value="1"/>
</dbReference>
<dbReference type="PANTHER" id="PTHR43356:SF2">
    <property type="entry name" value="PHOSPHATE ACETYLTRANSFERASE"/>
    <property type="match status" value="1"/>
</dbReference>
<accession>A0A8J6M2A0</accession>
<evidence type="ECO:0000313" key="6">
    <source>
        <dbReference type="Proteomes" id="UP000628736"/>
    </source>
</evidence>